<evidence type="ECO:0000256" key="7">
    <source>
        <dbReference type="ARBA" id="ARBA00022723"/>
    </source>
</evidence>
<sequence length="487" mass="56671">MVSLKAIEEKVRDFLKTSPLKEKLAVANDLLKEKGFYLVGGAIRDIVLKKNPLDFDFAVEGKGVETAREFARRIRGKFVLLSEKDDEARVVKREEKLLLTFDFKGMVGGKLSTDLLDRDFTINACAFGPLNQLATAELFDPFSGLLDLRRKIIRPVGPESLKRDPLRILRGIRFALELNFRISKTFWLFARGITFGGVARERIGYEILRILSAPRSYPYIRRLFALGILSQIFPSFAFFFQEKEVFHHSFLTYKKMELILSEGRDRLNRFFRKFPEWERYLLIPQTVPVLKFAAFFHDLAKPLTRREEGGSVHFYGHDALGAKLVFETLKRELRLSNFIAERVKRLVLYHMRLHLLCTRTEEITERACRRFLRDLGEDAIGLMALTCADGYATARRTKHLMAGIEKIIQFQREEEKKKRYKRLVTGYDLIDLGLKPGPIFKKILQEIEELTLEEKIKTKEEGIEYIKENYLKTADALSPETRRERSE</sequence>
<evidence type="ECO:0000256" key="6">
    <source>
        <dbReference type="ARBA" id="ARBA00022695"/>
    </source>
</evidence>
<dbReference type="CDD" id="cd00077">
    <property type="entry name" value="HDc"/>
    <property type="match status" value="1"/>
</dbReference>
<keyword evidence="6" id="KW-0548">Nucleotidyltransferase</keyword>
<dbReference type="PANTHER" id="PTHR47545:SF2">
    <property type="entry name" value="CC-ADDING TRNA NUCLEOTIDYLTRANSFERASE"/>
    <property type="match status" value="1"/>
</dbReference>
<dbReference type="Gene3D" id="1.10.3090.10">
    <property type="entry name" value="cca-adding enzyme, domain 2"/>
    <property type="match status" value="1"/>
</dbReference>
<dbReference type="EMBL" id="DTMQ01000004">
    <property type="protein sequence ID" value="HGE98528.1"/>
    <property type="molecule type" value="Genomic_DNA"/>
</dbReference>
<dbReference type="GO" id="GO:0016779">
    <property type="term" value="F:nucleotidyltransferase activity"/>
    <property type="evidence" value="ECO:0007669"/>
    <property type="project" value="UniProtKB-KW"/>
</dbReference>
<dbReference type="GO" id="GO:0000049">
    <property type="term" value="F:tRNA binding"/>
    <property type="evidence" value="ECO:0007669"/>
    <property type="project" value="UniProtKB-KW"/>
</dbReference>
<evidence type="ECO:0000259" key="13">
    <source>
        <dbReference type="Pfam" id="PF12627"/>
    </source>
</evidence>
<dbReference type="SUPFAM" id="SSF81301">
    <property type="entry name" value="Nucleotidyltransferase"/>
    <property type="match status" value="1"/>
</dbReference>
<comment type="caution">
    <text evidence="15">The sequence shown here is derived from an EMBL/GenBank/DDBJ whole genome shotgun (WGS) entry which is preliminary data.</text>
</comment>
<evidence type="ECO:0000256" key="2">
    <source>
        <dbReference type="ARBA" id="ARBA00007265"/>
    </source>
</evidence>
<gene>
    <name evidence="15" type="ORF">ENX07_00395</name>
</gene>
<dbReference type="GO" id="GO:0000166">
    <property type="term" value="F:nucleotide binding"/>
    <property type="evidence" value="ECO:0007669"/>
    <property type="project" value="UniProtKB-KW"/>
</dbReference>
<dbReference type="InterPro" id="IPR032828">
    <property type="entry name" value="PolyA_RNA-bd"/>
</dbReference>
<name>A0A7C3UQ68_UNCW3</name>
<evidence type="ECO:0000313" key="15">
    <source>
        <dbReference type="EMBL" id="HGE98528.1"/>
    </source>
</evidence>
<keyword evidence="7" id="KW-0479">Metal-binding</keyword>
<evidence type="ECO:0000259" key="14">
    <source>
        <dbReference type="Pfam" id="PF13735"/>
    </source>
</evidence>
<dbReference type="Pfam" id="PF01743">
    <property type="entry name" value="PolyA_pol"/>
    <property type="match status" value="1"/>
</dbReference>
<feature type="domain" description="Poly A polymerase head" evidence="12">
    <location>
        <begin position="36"/>
        <end position="154"/>
    </location>
</feature>
<dbReference type="AlphaFoldDB" id="A0A7C3UQ68"/>
<keyword evidence="5" id="KW-0819">tRNA processing</keyword>
<dbReference type="InterPro" id="IPR003607">
    <property type="entry name" value="HD/PDEase_dom"/>
</dbReference>
<accession>A0A7C3UQ68</accession>
<organism evidence="15">
    <name type="scientific">candidate division WOR-3 bacterium</name>
    <dbReference type="NCBI Taxonomy" id="2052148"/>
    <lineage>
        <taxon>Bacteria</taxon>
        <taxon>Bacteria division WOR-3</taxon>
    </lineage>
</organism>
<keyword evidence="8" id="KW-0547">Nucleotide-binding</keyword>
<evidence type="ECO:0000256" key="4">
    <source>
        <dbReference type="ARBA" id="ARBA00022679"/>
    </source>
</evidence>
<dbReference type="Pfam" id="PF13735">
    <property type="entry name" value="tRNA_NucTran2_2"/>
    <property type="match status" value="1"/>
</dbReference>
<evidence type="ECO:0000256" key="8">
    <source>
        <dbReference type="ARBA" id="ARBA00022741"/>
    </source>
</evidence>
<evidence type="ECO:0000256" key="1">
    <source>
        <dbReference type="ARBA" id="ARBA00001946"/>
    </source>
</evidence>
<evidence type="ECO:0000256" key="10">
    <source>
        <dbReference type="ARBA" id="ARBA00022884"/>
    </source>
</evidence>
<dbReference type="InterPro" id="IPR043519">
    <property type="entry name" value="NT_sf"/>
</dbReference>
<keyword evidence="9" id="KW-0460">Magnesium</keyword>
<dbReference type="GO" id="GO:0046872">
    <property type="term" value="F:metal ion binding"/>
    <property type="evidence" value="ECO:0007669"/>
    <property type="project" value="UniProtKB-KW"/>
</dbReference>
<evidence type="ECO:0000256" key="3">
    <source>
        <dbReference type="ARBA" id="ARBA00022555"/>
    </source>
</evidence>
<reference evidence="15" key="1">
    <citation type="journal article" date="2020" name="mSystems">
        <title>Genome- and Community-Level Interaction Insights into Carbon Utilization and Element Cycling Functions of Hydrothermarchaeota in Hydrothermal Sediment.</title>
        <authorList>
            <person name="Zhou Z."/>
            <person name="Liu Y."/>
            <person name="Xu W."/>
            <person name="Pan J."/>
            <person name="Luo Z.H."/>
            <person name="Li M."/>
        </authorList>
    </citation>
    <scope>NUCLEOTIDE SEQUENCE [LARGE SCALE GENOMIC DNA]</scope>
    <source>
        <strain evidence="15">SpSt-906</strain>
    </source>
</reference>
<dbReference type="InterPro" id="IPR032810">
    <property type="entry name" value="CCA-adding_enz_C"/>
</dbReference>
<evidence type="ECO:0000256" key="5">
    <source>
        <dbReference type="ARBA" id="ARBA00022694"/>
    </source>
</evidence>
<keyword evidence="4 11" id="KW-0808">Transferase</keyword>
<dbReference type="InterPro" id="IPR002646">
    <property type="entry name" value="PolA_pol_head_dom"/>
</dbReference>
<comment type="cofactor">
    <cofactor evidence="1">
        <name>Mg(2+)</name>
        <dbReference type="ChEBI" id="CHEBI:18420"/>
    </cofactor>
</comment>
<keyword evidence="3" id="KW-0820">tRNA-binding</keyword>
<dbReference type="InterPro" id="IPR050124">
    <property type="entry name" value="tRNA_CCA-adding_enzyme"/>
</dbReference>
<comment type="similarity">
    <text evidence="2 11">Belongs to the tRNA nucleotidyltransferase/poly(A) polymerase family.</text>
</comment>
<dbReference type="PANTHER" id="PTHR47545">
    <property type="entry name" value="MULTIFUNCTIONAL CCA PROTEIN"/>
    <property type="match status" value="1"/>
</dbReference>
<dbReference type="Gene3D" id="3.30.460.10">
    <property type="entry name" value="Beta Polymerase, domain 2"/>
    <property type="match status" value="1"/>
</dbReference>
<proteinExistence type="inferred from homology"/>
<feature type="domain" description="CCA-adding enzyme C-terminal" evidence="14">
    <location>
        <begin position="331"/>
        <end position="463"/>
    </location>
</feature>
<keyword evidence="10 11" id="KW-0694">RNA-binding</keyword>
<feature type="domain" description="tRNA nucleotidyltransferase/poly(A) polymerase RNA and SrmB- binding" evidence="13">
    <location>
        <begin position="198"/>
        <end position="237"/>
    </location>
</feature>
<dbReference type="GO" id="GO:0008033">
    <property type="term" value="P:tRNA processing"/>
    <property type="evidence" value="ECO:0007669"/>
    <property type="project" value="UniProtKB-KW"/>
</dbReference>
<evidence type="ECO:0000256" key="11">
    <source>
        <dbReference type="RuleBase" id="RU003953"/>
    </source>
</evidence>
<evidence type="ECO:0000256" key="9">
    <source>
        <dbReference type="ARBA" id="ARBA00022842"/>
    </source>
</evidence>
<evidence type="ECO:0000259" key="12">
    <source>
        <dbReference type="Pfam" id="PF01743"/>
    </source>
</evidence>
<dbReference type="SUPFAM" id="SSF81891">
    <property type="entry name" value="Poly A polymerase C-terminal region-like"/>
    <property type="match status" value="1"/>
</dbReference>
<dbReference type="Gene3D" id="1.10.246.80">
    <property type="match status" value="1"/>
</dbReference>
<protein>
    <submittedName>
        <fullName evidence="15">CCA tRNA nucleotidyltransferase</fullName>
    </submittedName>
</protein>
<dbReference type="Pfam" id="PF12627">
    <property type="entry name" value="PolyA_pol_RNAbd"/>
    <property type="match status" value="1"/>
</dbReference>